<feature type="transmembrane region" description="Helical" evidence="4">
    <location>
        <begin position="175"/>
        <end position="196"/>
    </location>
</feature>
<evidence type="ECO:0000313" key="6">
    <source>
        <dbReference type="Proteomes" id="UP000280685"/>
    </source>
</evidence>
<sequence>MLYLMQEGRSDYCIKCSNKLGSIEVDDLKSDQKDDILGYMAQCFHVYCPICIKLVNRHGNGELQQNCPACAYAQKAQCIKLRCSKANIEHKTHQAKTQAGKIVPDGRYARPHNMTRASVEVLLTNKARSEANQDEPPYKPVVFFGWTSYLNLIEIALDNAGITYTYLNRKMSRNALHLLLSISTVAQLYYICRLWHYRQ</sequence>
<organism evidence="5 6">
    <name type="scientific">Podospora comata</name>
    <dbReference type="NCBI Taxonomy" id="48703"/>
    <lineage>
        <taxon>Eukaryota</taxon>
        <taxon>Fungi</taxon>
        <taxon>Dikarya</taxon>
        <taxon>Ascomycota</taxon>
        <taxon>Pezizomycotina</taxon>
        <taxon>Sordariomycetes</taxon>
        <taxon>Sordariomycetidae</taxon>
        <taxon>Sordariales</taxon>
        <taxon>Podosporaceae</taxon>
        <taxon>Podospora</taxon>
    </lineage>
</organism>
<evidence type="ECO:0008006" key="7">
    <source>
        <dbReference type="Google" id="ProtNLM"/>
    </source>
</evidence>
<reference evidence="5" key="1">
    <citation type="submission" date="2018-02" db="EMBL/GenBank/DDBJ databases">
        <authorList>
            <person name="Silar P."/>
        </authorList>
    </citation>
    <scope>NUCLEOTIDE SEQUENCE [LARGE SCALE GENOMIC DNA]</scope>
    <source>
        <strain evidence="5">T</strain>
    </source>
</reference>
<dbReference type="PROSITE" id="PS00518">
    <property type="entry name" value="ZF_RING_1"/>
    <property type="match status" value="1"/>
</dbReference>
<evidence type="ECO:0000256" key="4">
    <source>
        <dbReference type="SAM" id="Phobius"/>
    </source>
</evidence>
<proteinExistence type="predicted"/>
<keyword evidence="4" id="KW-0472">Membrane</keyword>
<protein>
    <recommendedName>
        <fullName evidence="7">RING-type domain-containing protein</fullName>
    </recommendedName>
</protein>
<keyword evidence="1" id="KW-0479">Metal-binding</keyword>
<dbReference type="Proteomes" id="UP000280685">
    <property type="component" value="Chromosome 5"/>
</dbReference>
<evidence type="ECO:0000256" key="1">
    <source>
        <dbReference type="ARBA" id="ARBA00022723"/>
    </source>
</evidence>
<keyword evidence="3" id="KW-0862">Zinc</keyword>
<gene>
    <name evidence="5" type="ORF">PODCO_501508</name>
</gene>
<accession>A0ABY6SC85</accession>
<keyword evidence="4" id="KW-0812">Transmembrane</keyword>
<evidence type="ECO:0000256" key="2">
    <source>
        <dbReference type="ARBA" id="ARBA00022771"/>
    </source>
</evidence>
<evidence type="ECO:0000313" key="5">
    <source>
        <dbReference type="EMBL" id="VBB80764.1"/>
    </source>
</evidence>
<dbReference type="EMBL" id="LR026968">
    <property type="protein sequence ID" value="VBB80764.1"/>
    <property type="molecule type" value="Genomic_DNA"/>
</dbReference>
<dbReference type="InterPro" id="IPR017907">
    <property type="entry name" value="Znf_RING_CS"/>
</dbReference>
<name>A0ABY6SC85_PODCO</name>
<evidence type="ECO:0000256" key="3">
    <source>
        <dbReference type="ARBA" id="ARBA00022833"/>
    </source>
</evidence>
<keyword evidence="6" id="KW-1185">Reference proteome</keyword>
<keyword evidence="4" id="KW-1133">Transmembrane helix</keyword>
<keyword evidence="2" id="KW-0863">Zinc-finger</keyword>